<keyword evidence="2" id="KW-1185">Reference proteome</keyword>
<name>A0ABY4LZZ8_9FLAO</name>
<organism evidence="1 2">
    <name type="scientific">Flavobacterium humidisoli</name>
    <dbReference type="NCBI Taxonomy" id="2937442"/>
    <lineage>
        <taxon>Bacteria</taxon>
        <taxon>Pseudomonadati</taxon>
        <taxon>Bacteroidota</taxon>
        <taxon>Flavobacteriia</taxon>
        <taxon>Flavobacteriales</taxon>
        <taxon>Flavobacteriaceae</taxon>
        <taxon>Flavobacterium</taxon>
    </lineage>
</organism>
<dbReference type="EMBL" id="CP096829">
    <property type="protein sequence ID" value="UPZ18028.1"/>
    <property type="molecule type" value="Genomic_DNA"/>
</dbReference>
<proteinExistence type="predicted"/>
<gene>
    <name evidence="1" type="ORF">M0M44_11935</name>
</gene>
<dbReference type="Proteomes" id="UP000829998">
    <property type="component" value="Chromosome"/>
</dbReference>
<sequence length="188" mass="22006">MKSLLRILPLFSLVFICCQNNKLDNRTAESMIVKKHQFPQEIDFEVFCNDPVHAKKMLDSGLEEKGFVEIIKVKGYKNRDKPLIEFTDSAKPFLLETTAEEREYKIQKVKIGLKKFGQIIQITAETNDKKMAVVDYIVQYEINEFGVLWPGLPEEKKEKAYFILSDNGWKIIDKKDAEIMMFKKIIEY</sequence>
<accession>A0ABY4LZZ8</accession>
<evidence type="ECO:0000313" key="2">
    <source>
        <dbReference type="Proteomes" id="UP000829998"/>
    </source>
</evidence>
<dbReference type="RefSeq" id="WP_248729966.1">
    <property type="nucleotide sequence ID" value="NZ_CP096829.1"/>
</dbReference>
<evidence type="ECO:0000313" key="1">
    <source>
        <dbReference type="EMBL" id="UPZ18028.1"/>
    </source>
</evidence>
<protein>
    <submittedName>
        <fullName evidence="1">Uncharacterized protein</fullName>
    </submittedName>
</protein>
<reference evidence="1 2" key="1">
    <citation type="submission" date="2022-04" db="EMBL/GenBank/DDBJ databases">
        <authorList>
            <person name="Ra J.-S."/>
            <person name="Kim S.-B."/>
        </authorList>
    </citation>
    <scope>NUCLEOTIDE SEQUENCE [LARGE SCALE GENOMIC DNA]</scope>
    <source>
        <strain evidence="1 2">MMS21-Er5</strain>
    </source>
</reference>